<accession>A0ABY6Z673</accession>
<feature type="compositionally biased region" description="Polar residues" evidence="1">
    <location>
        <begin position="343"/>
        <end position="370"/>
    </location>
</feature>
<organism evidence="3 4">
    <name type="scientific">Alicyclobacillus dauci</name>
    <dbReference type="NCBI Taxonomy" id="1475485"/>
    <lineage>
        <taxon>Bacteria</taxon>
        <taxon>Bacillati</taxon>
        <taxon>Bacillota</taxon>
        <taxon>Bacilli</taxon>
        <taxon>Bacillales</taxon>
        <taxon>Alicyclobacillaceae</taxon>
        <taxon>Alicyclobacillus</taxon>
    </lineage>
</organism>
<proteinExistence type="predicted"/>
<dbReference type="PANTHER" id="PTHR34351">
    <property type="entry name" value="SLR1927 PROTEIN-RELATED"/>
    <property type="match status" value="1"/>
</dbReference>
<keyword evidence="4" id="KW-1185">Reference proteome</keyword>
<feature type="domain" description="DUF58" evidence="2">
    <location>
        <begin position="177"/>
        <end position="341"/>
    </location>
</feature>
<protein>
    <submittedName>
        <fullName evidence="3">DUF58 domain-containing protein</fullName>
    </submittedName>
</protein>
<evidence type="ECO:0000256" key="1">
    <source>
        <dbReference type="SAM" id="MobiDB-lite"/>
    </source>
</evidence>
<dbReference type="EMBL" id="CP104064">
    <property type="protein sequence ID" value="WAH38370.1"/>
    <property type="molecule type" value="Genomic_DNA"/>
</dbReference>
<dbReference type="Pfam" id="PF01882">
    <property type="entry name" value="DUF58"/>
    <property type="match status" value="1"/>
</dbReference>
<name>A0ABY6Z673_9BACL</name>
<dbReference type="InterPro" id="IPR002881">
    <property type="entry name" value="DUF58"/>
</dbReference>
<feature type="region of interest" description="Disordered" evidence="1">
    <location>
        <begin position="342"/>
        <end position="370"/>
    </location>
</feature>
<dbReference type="Proteomes" id="UP001164803">
    <property type="component" value="Chromosome"/>
</dbReference>
<sequence>MLVVLWFTMILIAVVWIWPVLWKNGVEGKIDCIVHFPRHECDIGEGVPLTVTLVNRSWFPVPFAEVHVTLPDELSVSPDRHQASLSFATYILMRRRVQIGFTLYGRRRGPAALRDVFVRMHEGLGIRHAYAYDQPVANIAVRPDPKPYNNQQATTPLQGEQLLDRLLFLDETMFKGVRNYQIGDPARHIHWRASARLGRLVSKEFYSSTELDVLLVLNAQTTHPHWAGTIRAPFEQFCDYVTYAAYSYERMGAKLMFASNAVIVGQRGNCTFGRMSVHSIRSLLGHAHPYPAESLTVLLHLLIQRRHAVPPHIVLFSAFETDEQVQLVNRLRRYGKHIDLIRQQESPATPSSTGDNASTSSFENVEVTTH</sequence>
<evidence type="ECO:0000259" key="2">
    <source>
        <dbReference type="Pfam" id="PF01882"/>
    </source>
</evidence>
<dbReference type="RefSeq" id="WP_268045936.1">
    <property type="nucleotide sequence ID" value="NZ_CP104064.1"/>
</dbReference>
<reference evidence="3" key="1">
    <citation type="submission" date="2022-08" db="EMBL/GenBank/DDBJ databases">
        <title>Alicyclobacillus dauci DSM2870, complete genome.</title>
        <authorList>
            <person name="Wang Q."/>
            <person name="Cai R."/>
            <person name="Wang Z."/>
        </authorList>
    </citation>
    <scope>NUCLEOTIDE SEQUENCE</scope>
    <source>
        <strain evidence="3">DSM 28700</strain>
    </source>
</reference>
<evidence type="ECO:0000313" key="3">
    <source>
        <dbReference type="EMBL" id="WAH38370.1"/>
    </source>
</evidence>
<gene>
    <name evidence="3" type="ORF">NZD86_07800</name>
</gene>
<evidence type="ECO:0000313" key="4">
    <source>
        <dbReference type="Proteomes" id="UP001164803"/>
    </source>
</evidence>